<sequence>MREYESLKLRFVSVTILITETEGWQATRRYKTEGWQATRRTRRYKFTNVMPVIDFRNR</sequence>
<organism evidence="1 2">
    <name type="scientific">Salmonella enterica subsp. enterica serovar Urbana str. R8-2977</name>
    <dbReference type="NCBI Taxonomy" id="913084"/>
    <lineage>
        <taxon>Bacteria</taxon>
        <taxon>Pseudomonadati</taxon>
        <taxon>Pseudomonadota</taxon>
        <taxon>Gammaproteobacteria</taxon>
        <taxon>Enterobacterales</taxon>
        <taxon>Enterobacteriaceae</taxon>
        <taxon>Salmonella</taxon>
    </lineage>
</organism>
<name>G5S526_SALET</name>
<dbReference type="Proteomes" id="UP000004776">
    <property type="component" value="Unassembled WGS sequence"/>
</dbReference>
<accession>G5S526</accession>
<dbReference type="EMBL" id="AFCW01002411">
    <property type="protein sequence ID" value="EHC96386.1"/>
    <property type="molecule type" value="Genomic_DNA"/>
</dbReference>
<comment type="caution">
    <text evidence="1">The sequence shown here is derived from an EMBL/GenBank/DDBJ whole genome shotgun (WGS) entry which is preliminary data.</text>
</comment>
<gene>
    <name evidence="1" type="ORF">LTSEURB_6596</name>
</gene>
<dbReference type="PATRIC" id="fig|913084.3.peg.4913"/>
<proteinExistence type="predicted"/>
<reference evidence="1 2" key="1">
    <citation type="journal article" date="2011" name="BMC Genomics">
        <title>Genome sequencing reveals diversification of virulence factor content and possible host adaptation in distinct subpopulations of Salmonella enterica.</title>
        <authorList>
            <person name="den Bakker H.C."/>
            <person name="Moreno Switt A.I."/>
            <person name="Govoni G."/>
            <person name="Cummings C.A."/>
            <person name="Ranieri M.L."/>
            <person name="Degoricija L."/>
            <person name="Hoelzer K."/>
            <person name="Rodriguez-Rivera L.D."/>
            <person name="Brown S."/>
            <person name="Bolchacova E."/>
            <person name="Furtado M.R."/>
            <person name="Wiedmann M."/>
        </authorList>
    </citation>
    <scope>NUCLEOTIDE SEQUENCE [LARGE SCALE GENOMIC DNA]</scope>
    <source>
        <strain evidence="1 2">R8-2977</strain>
    </source>
</reference>
<evidence type="ECO:0000313" key="1">
    <source>
        <dbReference type="EMBL" id="EHC96386.1"/>
    </source>
</evidence>
<dbReference type="AlphaFoldDB" id="G5S526"/>
<protein>
    <submittedName>
        <fullName evidence="1">Uncharacterized protein</fullName>
    </submittedName>
</protein>
<evidence type="ECO:0000313" key="2">
    <source>
        <dbReference type="Proteomes" id="UP000004776"/>
    </source>
</evidence>